<dbReference type="AlphaFoldDB" id="A0A8X6KET0"/>
<reference evidence="1" key="1">
    <citation type="submission" date="2020-08" db="EMBL/GenBank/DDBJ databases">
        <title>Multicomponent nature underlies the extraordinary mechanical properties of spider dragline silk.</title>
        <authorList>
            <person name="Kono N."/>
            <person name="Nakamura H."/>
            <person name="Mori M."/>
            <person name="Yoshida Y."/>
            <person name="Ohtoshi R."/>
            <person name="Malay A.D."/>
            <person name="Moran D.A.P."/>
            <person name="Tomita M."/>
            <person name="Numata K."/>
            <person name="Arakawa K."/>
        </authorList>
    </citation>
    <scope>NUCLEOTIDE SEQUENCE</scope>
</reference>
<dbReference type="Proteomes" id="UP000887013">
    <property type="component" value="Unassembled WGS sequence"/>
</dbReference>
<gene>
    <name evidence="1" type="ORF">NPIL_678181</name>
</gene>
<protein>
    <submittedName>
        <fullName evidence="1">Uncharacterized protein</fullName>
    </submittedName>
</protein>
<sequence>MIDCLLTVSFGSNYSTSLIFHRPRRAIKQVEGSIMDWGVLSGDNSIVYPYTSSPASRDNSNVVDNDIKSTYNDETLFRISARDIDSSKNENSRGVKPALIPSPKRAFWYVNPRVIGQPSSHETDIELINNGEFVTAKRSITALSFSRRERYLTGGRSSSELSAKL</sequence>
<evidence type="ECO:0000313" key="2">
    <source>
        <dbReference type="Proteomes" id="UP000887013"/>
    </source>
</evidence>
<accession>A0A8X6KET0</accession>
<evidence type="ECO:0000313" key="1">
    <source>
        <dbReference type="EMBL" id="GFS43924.1"/>
    </source>
</evidence>
<proteinExistence type="predicted"/>
<comment type="caution">
    <text evidence="1">The sequence shown here is derived from an EMBL/GenBank/DDBJ whole genome shotgun (WGS) entry which is preliminary data.</text>
</comment>
<name>A0A8X6KET0_NEPPI</name>
<dbReference type="EMBL" id="BMAW01044327">
    <property type="protein sequence ID" value="GFS43924.1"/>
    <property type="molecule type" value="Genomic_DNA"/>
</dbReference>
<organism evidence="1 2">
    <name type="scientific">Nephila pilipes</name>
    <name type="common">Giant wood spider</name>
    <name type="synonym">Nephila maculata</name>
    <dbReference type="NCBI Taxonomy" id="299642"/>
    <lineage>
        <taxon>Eukaryota</taxon>
        <taxon>Metazoa</taxon>
        <taxon>Ecdysozoa</taxon>
        <taxon>Arthropoda</taxon>
        <taxon>Chelicerata</taxon>
        <taxon>Arachnida</taxon>
        <taxon>Araneae</taxon>
        <taxon>Araneomorphae</taxon>
        <taxon>Entelegynae</taxon>
        <taxon>Araneoidea</taxon>
        <taxon>Nephilidae</taxon>
        <taxon>Nephila</taxon>
    </lineage>
</organism>
<keyword evidence="2" id="KW-1185">Reference proteome</keyword>